<comment type="caution">
    <text evidence="2">The sequence shown here is derived from an EMBL/GenBank/DDBJ whole genome shotgun (WGS) entry which is preliminary data.</text>
</comment>
<dbReference type="PANTHER" id="PTHR35007">
    <property type="entry name" value="INTEGRAL MEMBRANE PROTEIN-RELATED"/>
    <property type="match status" value="1"/>
</dbReference>
<feature type="transmembrane region" description="Helical" evidence="1">
    <location>
        <begin position="78"/>
        <end position="97"/>
    </location>
</feature>
<gene>
    <name evidence="2" type="ORF">BKA03_000001</name>
</gene>
<dbReference type="EMBL" id="JACBZO010000001">
    <property type="protein sequence ID" value="NYI39882.1"/>
    <property type="molecule type" value="Genomic_DNA"/>
</dbReference>
<sequence>MSAVLGLTLGVGLLLVWMSFWPGQDGGGRSKSGWYERTQDQLIRAGAPGVTPWALVGTSIAVGLLVALFATGTSGSPVIGLAFAAISARGPFALVAARATKRQASMRDIWPEAVDHLASGIRAGLSLPEALSQLGERGPEQLREPFTAFAEDFRASGRFGD</sequence>
<dbReference type="AlphaFoldDB" id="A0A7Y9Z6U4"/>
<accession>A0A7Y9Z6U4</accession>
<feature type="transmembrane region" description="Helical" evidence="1">
    <location>
        <begin position="53"/>
        <end position="72"/>
    </location>
</feature>
<dbReference type="PANTHER" id="PTHR35007:SF1">
    <property type="entry name" value="PILUS ASSEMBLY PROTEIN"/>
    <property type="match status" value="1"/>
</dbReference>
<keyword evidence="1" id="KW-1133">Transmembrane helix</keyword>
<keyword evidence="3" id="KW-1185">Reference proteome</keyword>
<dbReference type="Proteomes" id="UP000547973">
    <property type="component" value="Unassembled WGS sequence"/>
</dbReference>
<keyword evidence="1" id="KW-0812">Transmembrane</keyword>
<name>A0A7Y9Z6U4_9MICO</name>
<feature type="transmembrane region" description="Helical" evidence="1">
    <location>
        <begin position="6"/>
        <end position="23"/>
    </location>
</feature>
<reference evidence="2 3" key="1">
    <citation type="submission" date="2020-07" db="EMBL/GenBank/DDBJ databases">
        <title>Sequencing the genomes of 1000 actinobacteria strains.</title>
        <authorList>
            <person name="Klenk H.-P."/>
        </authorList>
    </citation>
    <scope>NUCLEOTIDE SEQUENCE [LARGE SCALE GENOMIC DNA]</scope>
    <source>
        <strain evidence="2 3">DSM 19970</strain>
    </source>
</reference>
<evidence type="ECO:0000313" key="2">
    <source>
        <dbReference type="EMBL" id="NYI39882.1"/>
    </source>
</evidence>
<evidence type="ECO:0000313" key="3">
    <source>
        <dbReference type="Proteomes" id="UP000547973"/>
    </source>
</evidence>
<feature type="non-terminal residue" evidence="2">
    <location>
        <position position="161"/>
    </location>
</feature>
<evidence type="ECO:0000256" key="1">
    <source>
        <dbReference type="SAM" id="Phobius"/>
    </source>
</evidence>
<dbReference type="RefSeq" id="WP_373366726.1">
    <property type="nucleotide sequence ID" value="NZ_JACBZO010000001.1"/>
</dbReference>
<protein>
    <submittedName>
        <fullName evidence="2">Flp pilus assembly protein TadB</fullName>
    </submittedName>
</protein>
<proteinExistence type="predicted"/>
<keyword evidence="1" id="KW-0472">Membrane</keyword>
<organism evidence="2 3">
    <name type="scientific">Demequina lutea</name>
    <dbReference type="NCBI Taxonomy" id="431489"/>
    <lineage>
        <taxon>Bacteria</taxon>
        <taxon>Bacillati</taxon>
        <taxon>Actinomycetota</taxon>
        <taxon>Actinomycetes</taxon>
        <taxon>Micrococcales</taxon>
        <taxon>Demequinaceae</taxon>
        <taxon>Demequina</taxon>
    </lineage>
</organism>